<dbReference type="AlphaFoldDB" id="A0A6I4UYZ7"/>
<name>A0A6I4UYZ7_9SPHN</name>
<feature type="region of interest" description="Disordered" evidence="1">
    <location>
        <begin position="57"/>
        <end position="119"/>
    </location>
</feature>
<proteinExistence type="predicted"/>
<organism evidence="2 3">
    <name type="scientific">Pontixanthobacter luteolus</name>
    <dbReference type="NCBI Taxonomy" id="295089"/>
    <lineage>
        <taxon>Bacteria</taxon>
        <taxon>Pseudomonadati</taxon>
        <taxon>Pseudomonadota</taxon>
        <taxon>Alphaproteobacteria</taxon>
        <taxon>Sphingomonadales</taxon>
        <taxon>Erythrobacteraceae</taxon>
        <taxon>Pontixanthobacter</taxon>
    </lineage>
</organism>
<dbReference type="Proteomes" id="UP000471435">
    <property type="component" value="Unassembled WGS sequence"/>
</dbReference>
<sequence>MANRFFERIMHGPADAVGQTPLGGTRSQALQRLQIGISGIIVMIMLVALADVIRDRADQADAESVPEAAATTAPLPSASVQSDPLAEAGVVPDLPAEPTAAPTQESAILPEQGLSSETE</sequence>
<protein>
    <submittedName>
        <fullName evidence="2">Uncharacterized protein</fullName>
    </submittedName>
</protein>
<gene>
    <name evidence="2" type="ORF">GRI43_07375</name>
</gene>
<dbReference type="EMBL" id="WTYP01000001">
    <property type="protein sequence ID" value="MXP47209.1"/>
    <property type="molecule type" value="Genomic_DNA"/>
</dbReference>
<evidence type="ECO:0000313" key="2">
    <source>
        <dbReference type="EMBL" id="MXP47209.1"/>
    </source>
</evidence>
<dbReference type="RefSeq" id="WP_160730356.1">
    <property type="nucleotide sequence ID" value="NZ_WTYP01000001.1"/>
</dbReference>
<keyword evidence="3" id="KW-1185">Reference proteome</keyword>
<reference evidence="2 3" key="1">
    <citation type="submission" date="2019-12" db="EMBL/GenBank/DDBJ databases">
        <title>Genomic-based taxomic classification of the family Erythrobacteraceae.</title>
        <authorList>
            <person name="Xu L."/>
        </authorList>
    </citation>
    <scope>NUCLEOTIDE SEQUENCE [LARGE SCALE GENOMIC DNA]</scope>
    <source>
        <strain evidence="2 3">SW-109</strain>
    </source>
</reference>
<evidence type="ECO:0000256" key="1">
    <source>
        <dbReference type="SAM" id="MobiDB-lite"/>
    </source>
</evidence>
<dbReference type="OrthoDB" id="7509339at2"/>
<comment type="caution">
    <text evidence="2">The sequence shown here is derived from an EMBL/GenBank/DDBJ whole genome shotgun (WGS) entry which is preliminary data.</text>
</comment>
<accession>A0A6I4UYZ7</accession>
<evidence type="ECO:0000313" key="3">
    <source>
        <dbReference type="Proteomes" id="UP000471435"/>
    </source>
</evidence>
<feature type="compositionally biased region" description="Low complexity" evidence="1">
    <location>
        <begin position="68"/>
        <end position="79"/>
    </location>
</feature>